<dbReference type="InterPro" id="IPR027417">
    <property type="entry name" value="P-loop_NTPase"/>
</dbReference>
<evidence type="ECO:0000313" key="6">
    <source>
        <dbReference type="Proteomes" id="UP000186465"/>
    </source>
</evidence>
<protein>
    <recommendedName>
        <fullName evidence="4">ABC transporter domain-containing protein</fullName>
    </recommendedName>
</protein>
<dbReference type="GO" id="GO:0016887">
    <property type="term" value="F:ATP hydrolysis activity"/>
    <property type="evidence" value="ECO:0007669"/>
    <property type="project" value="InterPro"/>
</dbReference>
<dbReference type="InterPro" id="IPR050166">
    <property type="entry name" value="ABC_transporter_ATP-bind"/>
</dbReference>
<comment type="caution">
    <text evidence="5">The sequence shown here is derived from an EMBL/GenBank/DDBJ whole genome shotgun (WGS) entry which is preliminary data.</text>
</comment>
<proteinExistence type="predicted"/>
<dbReference type="PANTHER" id="PTHR42788">
    <property type="entry name" value="TAURINE IMPORT ATP-BINDING PROTEIN-RELATED"/>
    <property type="match status" value="1"/>
</dbReference>
<name>A0A1Q5PM47_9ACTO</name>
<reference evidence="6" key="1">
    <citation type="submission" date="2016-11" db="EMBL/GenBank/DDBJ databases">
        <title>Actinomyces gypaetusis sp. nov. isolated from Gypaetus barbatus in Qinghai Tibet Plateau China.</title>
        <authorList>
            <person name="Meng X."/>
        </authorList>
    </citation>
    <scope>NUCLEOTIDE SEQUENCE [LARGE SCALE GENOMIC DNA]</scope>
    <source>
        <strain evidence="6">DSM 15383</strain>
    </source>
</reference>
<evidence type="ECO:0000259" key="4">
    <source>
        <dbReference type="PROSITE" id="PS50893"/>
    </source>
</evidence>
<dbReference type="Proteomes" id="UP000186465">
    <property type="component" value="Unassembled WGS sequence"/>
</dbReference>
<gene>
    <name evidence="5" type="ORF">BM477_06505</name>
</gene>
<dbReference type="InterPro" id="IPR003439">
    <property type="entry name" value="ABC_transporter-like_ATP-bd"/>
</dbReference>
<sequence length="254" mass="27247">MGRGGWLTKSSRQAVPVLKDINLTIEPGHKIALIGPSGCGKSTLLALISGLLAPDSGQLKISGESVDSFAGQVALMPQRDALFDWLTVQDNVALPAKIAGVSREVRRQQALELLRQFHLDQVATAWPAELSGGMRSRVAFLRTMLTRRPVLALDEPFGALDALTREDLQQWLTGVVDEQGLTLVMVTHDVDEAVLLADQVLVMGRAPGGIRAQIDTSSVNLAAKNTVSAANQQFVQLRSQVRAALSEAAQNTPN</sequence>
<dbReference type="CDD" id="cd03293">
    <property type="entry name" value="ABC_NrtD_SsuB_transporters"/>
    <property type="match status" value="1"/>
</dbReference>
<organism evidence="5 6">
    <name type="scientific">Boudabousia marimammalium</name>
    <dbReference type="NCBI Taxonomy" id="156892"/>
    <lineage>
        <taxon>Bacteria</taxon>
        <taxon>Bacillati</taxon>
        <taxon>Actinomycetota</taxon>
        <taxon>Actinomycetes</taxon>
        <taxon>Actinomycetales</taxon>
        <taxon>Actinomycetaceae</taxon>
        <taxon>Boudabousia</taxon>
    </lineage>
</organism>
<dbReference type="EMBL" id="MPDM01000006">
    <property type="protein sequence ID" value="OKL48134.1"/>
    <property type="molecule type" value="Genomic_DNA"/>
</dbReference>
<dbReference type="PROSITE" id="PS50893">
    <property type="entry name" value="ABC_TRANSPORTER_2"/>
    <property type="match status" value="1"/>
</dbReference>
<evidence type="ECO:0000256" key="2">
    <source>
        <dbReference type="ARBA" id="ARBA00022741"/>
    </source>
</evidence>
<keyword evidence="3" id="KW-0067">ATP-binding</keyword>
<dbReference type="InterPro" id="IPR017871">
    <property type="entry name" value="ABC_transporter-like_CS"/>
</dbReference>
<dbReference type="GO" id="GO:0005524">
    <property type="term" value="F:ATP binding"/>
    <property type="evidence" value="ECO:0007669"/>
    <property type="project" value="UniProtKB-KW"/>
</dbReference>
<dbReference type="SUPFAM" id="SSF52540">
    <property type="entry name" value="P-loop containing nucleoside triphosphate hydrolases"/>
    <property type="match status" value="1"/>
</dbReference>
<dbReference type="STRING" id="156892.BM477_06505"/>
<dbReference type="PROSITE" id="PS00211">
    <property type="entry name" value="ABC_TRANSPORTER_1"/>
    <property type="match status" value="1"/>
</dbReference>
<dbReference type="SMART" id="SM00382">
    <property type="entry name" value="AAA"/>
    <property type="match status" value="1"/>
</dbReference>
<dbReference type="Pfam" id="PF00005">
    <property type="entry name" value="ABC_tran"/>
    <property type="match status" value="1"/>
</dbReference>
<dbReference type="AlphaFoldDB" id="A0A1Q5PM47"/>
<dbReference type="PANTHER" id="PTHR42788:SF2">
    <property type="entry name" value="ABC TRANSPORTER ATP-BINDING PROTEIN"/>
    <property type="match status" value="1"/>
</dbReference>
<keyword evidence="2" id="KW-0547">Nucleotide-binding</keyword>
<evidence type="ECO:0000256" key="1">
    <source>
        <dbReference type="ARBA" id="ARBA00022448"/>
    </source>
</evidence>
<accession>A0A1Q5PM47</accession>
<keyword evidence="6" id="KW-1185">Reference proteome</keyword>
<evidence type="ECO:0000256" key="3">
    <source>
        <dbReference type="ARBA" id="ARBA00022840"/>
    </source>
</evidence>
<feature type="domain" description="ABC transporter" evidence="4">
    <location>
        <begin position="2"/>
        <end position="230"/>
    </location>
</feature>
<evidence type="ECO:0000313" key="5">
    <source>
        <dbReference type="EMBL" id="OKL48134.1"/>
    </source>
</evidence>
<keyword evidence="1" id="KW-0813">Transport</keyword>
<dbReference type="InterPro" id="IPR003593">
    <property type="entry name" value="AAA+_ATPase"/>
</dbReference>
<dbReference type="Gene3D" id="3.40.50.300">
    <property type="entry name" value="P-loop containing nucleotide triphosphate hydrolases"/>
    <property type="match status" value="1"/>
</dbReference>